<keyword evidence="2" id="KW-1185">Reference proteome</keyword>
<proteinExistence type="predicted"/>
<evidence type="ECO:0000313" key="2">
    <source>
        <dbReference type="Proteomes" id="UP000694564"/>
    </source>
</evidence>
<accession>A0A8D2DA59</accession>
<name>A0A8D2DA59_SCIVU</name>
<dbReference type="Proteomes" id="UP000694564">
    <property type="component" value="Chromosome 3"/>
</dbReference>
<organism evidence="1 2">
    <name type="scientific">Sciurus vulgaris</name>
    <name type="common">Eurasian red squirrel</name>
    <dbReference type="NCBI Taxonomy" id="55149"/>
    <lineage>
        <taxon>Eukaryota</taxon>
        <taxon>Metazoa</taxon>
        <taxon>Chordata</taxon>
        <taxon>Craniata</taxon>
        <taxon>Vertebrata</taxon>
        <taxon>Euteleostomi</taxon>
        <taxon>Mammalia</taxon>
        <taxon>Eutheria</taxon>
        <taxon>Euarchontoglires</taxon>
        <taxon>Glires</taxon>
        <taxon>Rodentia</taxon>
        <taxon>Sciuromorpha</taxon>
        <taxon>Sciuridae</taxon>
        <taxon>Sciurinae</taxon>
        <taxon>Sciurini</taxon>
        <taxon>Sciurus</taxon>
    </lineage>
</organism>
<protein>
    <submittedName>
        <fullName evidence="1">Uncharacterized protein</fullName>
    </submittedName>
</protein>
<dbReference type="AlphaFoldDB" id="A0A8D2DA59"/>
<reference evidence="1" key="2">
    <citation type="submission" date="2025-09" db="UniProtKB">
        <authorList>
            <consortium name="Ensembl"/>
        </authorList>
    </citation>
    <scope>IDENTIFICATION</scope>
</reference>
<evidence type="ECO:0000313" key="1">
    <source>
        <dbReference type="Ensembl" id="ENSSVLP00005021323.1"/>
    </source>
</evidence>
<reference evidence="1" key="1">
    <citation type="submission" date="2025-08" db="UniProtKB">
        <authorList>
            <consortium name="Ensembl"/>
        </authorList>
    </citation>
    <scope>IDENTIFICATION</scope>
</reference>
<sequence length="77" mass="8626">MFDPYFWGKKKVTDSLKKKILGWAPWCTPVIPAAWEAEAGGSRILNKILANHIQKHINKIGWGCGSVVSAPGFNPWY</sequence>
<dbReference type="Ensembl" id="ENSSVLT00005023754.1">
    <property type="protein sequence ID" value="ENSSVLP00005021323.1"/>
    <property type="gene ID" value="ENSSVLG00005017021.1"/>
</dbReference>